<sequence length="137" mass="15474">MRLIIQLKRLGKKKVHHIPFQLSSVPKTLQSLIAACVTTEVEKYNQKRQKMELATFLNPQQIQEKAEQGKIAFGEIHNLTLIDVDKAISTALLAHKDGLYVIFVDGTEIKQLTDPVEINEKSEIAIIRLTFLVGRLA</sequence>
<keyword evidence="2" id="KW-1185">Reference proteome</keyword>
<dbReference type="Proteomes" id="UP000595498">
    <property type="component" value="Chromosome"/>
</dbReference>
<evidence type="ECO:0000313" key="1">
    <source>
        <dbReference type="EMBL" id="QQT52115.1"/>
    </source>
</evidence>
<organism evidence="1 2">
    <name type="scientific">Sphingobacterium multivorum</name>
    <dbReference type="NCBI Taxonomy" id="28454"/>
    <lineage>
        <taxon>Bacteria</taxon>
        <taxon>Pseudomonadati</taxon>
        <taxon>Bacteroidota</taxon>
        <taxon>Sphingobacteriia</taxon>
        <taxon>Sphingobacteriales</taxon>
        <taxon>Sphingobacteriaceae</taxon>
        <taxon>Sphingobacterium</taxon>
    </lineage>
</organism>
<proteinExistence type="predicted"/>
<accession>A0ABX7CLH4</accession>
<evidence type="ECO:0000313" key="2">
    <source>
        <dbReference type="Proteomes" id="UP000595498"/>
    </source>
</evidence>
<protein>
    <submittedName>
        <fullName evidence="1">Uncharacterized protein</fullName>
    </submittedName>
</protein>
<name>A0ABX7CLH4_SPHMU</name>
<dbReference type="EMBL" id="CP068224">
    <property type="protein sequence ID" value="QQT52115.1"/>
    <property type="molecule type" value="Genomic_DNA"/>
</dbReference>
<gene>
    <name evidence="1" type="ORF">I6I98_17795</name>
</gene>
<reference evidence="1 2" key="1">
    <citation type="submission" date="2021-01" db="EMBL/GenBank/DDBJ databases">
        <title>FDA dAtabase for Regulatory Grade micrObial Sequences (FDA-ARGOS): Supporting development and validation of Infectious Disease Dx tests.</title>
        <authorList>
            <person name="Sproer C."/>
            <person name="Gronow S."/>
            <person name="Severitt S."/>
            <person name="Schroder I."/>
            <person name="Tallon L."/>
            <person name="Sadzewicz L."/>
            <person name="Zhao X."/>
            <person name="Boylan J."/>
            <person name="Ott S."/>
            <person name="Bowen H."/>
            <person name="Vavikolanu K."/>
            <person name="Mehta A."/>
            <person name="Aluvathingal J."/>
            <person name="Nadendla S."/>
            <person name="Lowell S."/>
            <person name="Myers T."/>
            <person name="Yan Y."/>
            <person name="Sichtig H."/>
        </authorList>
    </citation>
    <scope>NUCLEOTIDE SEQUENCE [LARGE SCALE GENOMIC DNA]</scope>
    <source>
        <strain evidence="1 2">FDAARGOS_1141</strain>
    </source>
</reference>